<gene>
    <name evidence="3" type="ORF">D8674_010234</name>
</gene>
<feature type="region of interest" description="Disordered" evidence="1">
    <location>
        <begin position="37"/>
        <end position="61"/>
    </location>
</feature>
<sequence length="743" mass="84200">MDLWFVPVDPTLPTPWKSVTDDSTDMVFYWNPETNVSQYEHPNPPPPPPPPPPPHPPPDQYQFPFEYKPTFISSDLNYQQPDYPASYMSELPVAPSYTRKTPSVSFSQRRYRNPLILSFYATPSFLSVRSSKAQEPSSPMHMGARMPIALQRRRGAETVALGDPTPSGQVLLHKKKMMTVLGHKWGRQVQGLKPFFHFRQRRAKWKLMYMGRLSRQSNKDIHNSDVVTLVGDQPWVLLSNLQSNVVKVFDGMPKRSIKIVGAVFNTMLTEISIDIYYGLHDARYIGQVYSVQVIAYKVLAVATLVALVTVKDVVQTGNFDSADRLSSDPRSIYGGWSLYIKNKLMVVVASHYQAIVNVTDLSVCISFAIFDKRGCFVAPISCINVAPYIARFFIDGFANWSNISDNLWSTIGLRLVLVTSRDTRLVCHISRYKSMVVAAAKKLEHYYDITLSSSSSLFKIVMHKFSQDPMWHACQHELNHGFIIWGHISFILSHNEEVMPLLPTSLLGFSMDFTSMILWCGMRSIAVINDAPNFFMVNSHLDQAKLFKALIGIKLLDETWQEKSEATLGNTTVTGTVFPLNACRILTLPHVKRTLSPASWDWVMKFCIRDDFVGSHFHVIRNMQFWDHLHEARSAQLIGKNLLWFRAHVLVPPLTWWQGQSLNSKLIPHTSEIPTAKYLGRVERTRNVYNASLQRSSSSKTEGQEEAGLALEATVAAMEKETANFKPQEATILAADEAVEMFS</sequence>
<reference evidence="3 4" key="1">
    <citation type="submission" date="2019-09" db="EMBL/GenBank/DDBJ databases">
        <authorList>
            <person name="Ou C."/>
        </authorList>
    </citation>
    <scope>NUCLEOTIDE SEQUENCE [LARGE SCALE GENOMIC DNA]</scope>
    <source>
        <strain evidence="3">S2</strain>
        <tissue evidence="3">Leaf</tissue>
    </source>
</reference>
<dbReference type="SMART" id="SM00456">
    <property type="entry name" value="WW"/>
    <property type="match status" value="1"/>
</dbReference>
<proteinExistence type="predicted"/>
<dbReference type="Proteomes" id="UP000327157">
    <property type="component" value="Chromosome 13"/>
</dbReference>
<protein>
    <submittedName>
        <fullName evidence="3">Leucine-rich repeat extensin-like protein 6</fullName>
    </submittedName>
</protein>
<comment type="caution">
    <text evidence="3">The sequence shown here is derived from an EMBL/GenBank/DDBJ whole genome shotgun (WGS) entry which is preliminary data.</text>
</comment>
<feature type="compositionally biased region" description="Pro residues" evidence="1">
    <location>
        <begin position="42"/>
        <end position="59"/>
    </location>
</feature>
<feature type="domain" description="WW" evidence="2">
    <location>
        <begin position="10"/>
        <end position="44"/>
    </location>
</feature>
<evidence type="ECO:0000313" key="3">
    <source>
        <dbReference type="EMBL" id="KAB2599963.1"/>
    </source>
</evidence>
<dbReference type="PROSITE" id="PS01159">
    <property type="entry name" value="WW_DOMAIN_1"/>
    <property type="match status" value="1"/>
</dbReference>
<dbReference type="Pfam" id="PF00397">
    <property type="entry name" value="WW"/>
    <property type="match status" value="1"/>
</dbReference>
<dbReference type="InterPro" id="IPR001202">
    <property type="entry name" value="WW_dom"/>
</dbReference>
<dbReference type="PROSITE" id="PS50020">
    <property type="entry name" value="WW_DOMAIN_2"/>
    <property type="match status" value="1"/>
</dbReference>
<dbReference type="SUPFAM" id="SSF101447">
    <property type="entry name" value="Formin homology 2 domain (FH2 domain)"/>
    <property type="match status" value="1"/>
</dbReference>
<dbReference type="AlphaFoldDB" id="A0A5N5FAX1"/>
<evidence type="ECO:0000256" key="1">
    <source>
        <dbReference type="SAM" id="MobiDB-lite"/>
    </source>
</evidence>
<dbReference type="SUPFAM" id="SSF51045">
    <property type="entry name" value="WW domain"/>
    <property type="match status" value="1"/>
</dbReference>
<reference evidence="3 4" key="3">
    <citation type="submission" date="2019-11" db="EMBL/GenBank/DDBJ databases">
        <title>A de novo genome assembly of a pear dwarfing rootstock.</title>
        <authorList>
            <person name="Wang F."/>
            <person name="Wang J."/>
            <person name="Li S."/>
            <person name="Zhang Y."/>
            <person name="Fang M."/>
            <person name="Ma L."/>
            <person name="Zhao Y."/>
            <person name="Jiang S."/>
        </authorList>
    </citation>
    <scope>NUCLEOTIDE SEQUENCE [LARGE SCALE GENOMIC DNA]</scope>
    <source>
        <strain evidence="3">S2</strain>
        <tissue evidence="3">Leaf</tissue>
    </source>
</reference>
<keyword evidence="4" id="KW-1185">Reference proteome</keyword>
<dbReference type="InterPro" id="IPR036020">
    <property type="entry name" value="WW_dom_sf"/>
</dbReference>
<name>A0A5N5FAX1_9ROSA</name>
<dbReference type="EMBL" id="SMOL01000753">
    <property type="protein sequence ID" value="KAB2599963.1"/>
    <property type="molecule type" value="Genomic_DNA"/>
</dbReference>
<evidence type="ECO:0000313" key="4">
    <source>
        <dbReference type="Proteomes" id="UP000327157"/>
    </source>
</evidence>
<reference evidence="4" key="2">
    <citation type="submission" date="2019-10" db="EMBL/GenBank/DDBJ databases">
        <title>A de novo genome assembly of a pear dwarfing rootstock.</title>
        <authorList>
            <person name="Wang F."/>
            <person name="Wang J."/>
            <person name="Li S."/>
            <person name="Zhang Y."/>
            <person name="Fang M."/>
            <person name="Ma L."/>
            <person name="Zhao Y."/>
            <person name="Jiang S."/>
        </authorList>
    </citation>
    <scope>NUCLEOTIDE SEQUENCE [LARGE SCALE GENOMIC DNA]</scope>
</reference>
<dbReference type="OrthoDB" id="196131at2759"/>
<organism evidence="3 4">
    <name type="scientific">Pyrus ussuriensis x Pyrus communis</name>
    <dbReference type="NCBI Taxonomy" id="2448454"/>
    <lineage>
        <taxon>Eukaryota</taxon>
        <taxon>Viridiplantae</taxon>
        <taxon>Streptophyta</taxon>
        <taxon>Embryophyta</taxon>
        <taxon>Tracheophyta</taxon>
        <taxon>Spermatophyta</taxon>
        <taxon>Magnoliopsida</taxon>
        <taxon>eudicotyledons</taxon>
        <taxon>Gunneridae</taxon>
        <taxon>Pentapetalae</taxon>
        <taxon>rosids</taxon>
        <taxon>fabids</taxon>
        <taxon>Rosales</taxon>
        <taxon>Rosaceae</taxon>
        <taxon>Amygdaloideae</taxon>
        <taxon>Maleae</taxon>
        <taxon>Pyrus</taxon>
    </lineage>
</organism>
<accession>A0A5N5FAX1</accession>
<evidence type="ECO:0000259" key="2">
    <source>
        <dbReference type="PROSITE" id="PS50020"/>
    </source>
</evidence>